<dbReference type="SUPFAM" id="SSF51338">
    <property type="entry name" value="Composite domain of metallo-dependent hydrolases"/>
    <property type="match status" value="1"/>
</dbReference>
<dbReference type="AlphaFoldDB" id="A0A9D1L9S6"/>
<accession>A0A9D1L9S6</accession>
<proteinExistence type="predicted"/>
<protein>
    <submittedName>
        <fullName evidence="2">Amidohydrolase family protein</fullName>
    </submittedName>
</protein>
<sequence length="329" mass="36204">MGKKIFRNGNIFTSDDSMPYAESFIAEDGVITWIGKDCDLPESKDDIAGTDTQVIDLKGRTVIPGFIDSHMHPVILAGYINSISCLPPEVSSIDGLVAAVREKAKTAGPGEWIKGWGYDEEKFAEHRAPTRWDLDRGSSDIPVCLLRSCTHVRSVNSKALELVGITRDTPDPPGGEIDRDENGEPTGILRENAAHLVDAVMPPMSREELIDSMVKLGSLLLSQGVTAVCDMGNLEPADYYQYYEEAAAKGFRQAVGIYQMWGQIKDRKDFIWDSDRARRDKQIFNAGIKIVGDGSVGGRTAWMDRPYKGSSDEYGICVCSDDEIDTAID</sequence>
<organism evidence="2 3">
    <name type="scientific">Candidatus Fimisoma avicola</name>
    <dbReference type="NCBI Taxonomy" id="2840826"/>
    <lineage>
        <taxon>Bacteria</taxon>
        <taxon>Bacillati</taxon>
        <taxon>Bacillota</taxon>
        <taxon>Clostridia</taxon>
        <taxon>Eubacteriales</taxon>
        <taxon>Candidatus Fimisoma</taxon>
    </lineage>
</organism>
<evidence type="ECO:0000313" key="2">
    <source>
        <dbReference type="EMBL" id="HIU28522.1"/>
    </source>
</evidence>
<dbReference type="InterPro" id="IPR032466">
    <property type="entry name" value="Metal_Hydrolase"/>
</dbReference>
<gene>
    <name evidence="2" type="ORF">IAD16_09110</name>
</gene>
<dbReference type="Pfam" id="PF07969">
    <property type="entry name" value="Amidohydro_3"/>
    <property type="match status" value="1"/>
</dbReference>
<dbReference type="Proteomes" id="UP000824091">
    <property type="component" value="Unassembled WGS sequence"/>
</dbReference>
<dbReference type="PANTHER" id="PTHR22642">
    <property type="entry name" value="IMIDAZOLONEPROPIONASE"/>
    <property type="match status" value="1"/>
</dbReference>
<feature type="non-terminal residue" evidence="2">
    <location>
        <position position="329"/>
    </location>
</feature>
<dbReference type="PANTHER" id="PTHR22642:SF2">
    <property type="entry name" value="PROTEIN LONG AFTER FAR-RED 3"/>
    <property type="match status" value="1"/>
</dbReference>
<dbReference type="Gene3D" id="2.30.40.10">
    <property type="entry name" value="Urease, subunit C, domain 1"/>
    <property type="match status" value="1"/>
</dbReference>
<dbReference type="InterPro" id="IPR011059">
    <property type="entry name" value="Metal-dep_hydrolase_composite"/>
</dbReference>
<feature type="domain" description="Amidohydrolase 3" evidence="1">
    <location>
        <begin position="53"/>
        <end position="324"/>
    </location>
</feature>
<dbReference type="SUPFAM" id="SSF51556">
    <property type="entry name" value="Metallo-dependent hydrolases"/>
    <property type="match status" value="1"/>
</dbReference>
<dbReference type="InterPro" id="IPR013108">
    <property type="entry name" value="Amidohydro_3"/>
</dbReference>
<dbReference type="EMBL" id="DVMO01000142">
    <property type="protein sequence ID" value="HIU28522.1"/>
    <property type="molecule type" value="Genomic_DNA"/>
</dbReference>
<evidence type="ECO:0000259" key="1">
    <source>
        <dbReference type="Pfam" id="PF07969"/>
    </source>
</evidence>
<comment type="caution">
    <text evidence="2">The sequence shown here is derived from an EMBL/GenBank/DDBJ whole genome shotgun (WGS) entry which is preliminary data.</text>
</comment>
<dbReference type="GO" id="GO:0016810">
    <property type="term" value="F:hydrolase activity, acting on carbon-nitrogen (but not peptide) bonds"/>
    <property type="evidence" value="ECO:0007669"/>
    <property type="project" value="InterPro"/>
</dbReference>
<evidence type="ECO:0000313" key="3">
    <source>
        <dbReference type="Proteomes" id="UP000824091"/>
    </source>
</evidence>
<dbReference type="Gene3D" id="3.10.310.70">
    <property type="match status" value="1"/>
</dbReference>
<name>A0A9D1L9S6_9FIRM</name>
<reference evidence="2" key="1">
    <citation type="submission" date="2020-10" db="EMBL/GenBank/DDBJ databases">
        <authorList>
            <person name="Gilroy R."/>
        </authorList>
    </citation>
    <scope>NUCLEOTIDE SEQUENCE</scope>
    <source>
        <strain evidence="2">11300</strain>
    </source>
</reference>
<dbReference type="Gene3D" id="3.20.20.140">
    <property type="entry name" value="Metal-dependent hydrolases"/>
    <property type="match status" value="1"/>
</dbReference>
<reference evidence="2" key="2">
    <citation type="journal article" date="2021" name="PeerJ">
        <title>Extensive microbial diversity within the chicken gut microbiome revealed by metagenomics and culture.</title>
        <authorList>
            <person name="Gilroy R."/>
            <person name="Ravi A."/>
            <person name="Getino M."/>
            <person name="Pursley I."/>
            <person name="Horton D.L."/>
            <person name="Alikhan N.F."/>
            <person name="Baker D."/>
            <person name="Gharbi K."/>
            <person name="Hall N."/>
            <person name="Watson M."/>
            <person name="Adriaenssens E.M."/>
            <person name="Foster-Nyarko E."/>
            <person name="Jarju S."/>
            <person name="Secka A."/>
            <person name="Antonio M."/>
            <person name="Oren A."/>
            <person name="Chaudhuri R.R."/>
            <person name="La Ragione R."/>
            <person name="Hildebrand F."/>
            <person name="Pallen M.J."/>
        </authorList>
    </citation>
    <scope>NUCLEOTIDE SEQUENCE</scope>
    <source>
        <strain evidence="2">11300</strain>
    </source>
</reference>